<sequence length="369" mass="40045">MSIACPMRREMILFLAAGGLSLLLVEPAWPFKILEPAEQGQFQSGQTVTARVDLGKDTGVIKVRYYWYPEHAETLVQGDENEPQPAGTSSLSTGPRGREEDSATGQPIVARPALVSTAENDPPFGGKLTIPREAVGTIRLLAVAEISRGRLGIQTSFDEILVKAEPPSELTAIDFETDKPLKLGRIGQAASYEQVDFRGKTIELPIVGLFADGVTRSLSSPSTGTTIISSNPEVIKVEPYGLLRLTGSGRTILTVKNRGKEAALEVIAALSEEPNEPPIADAGENRTVKSGRKVELNGLKSRDPEGEALFYYWSQVRGSKVPLLDLNMPRASFVAPTVSEPRLFRFRLRVYDKMGADSLPAFVDVTVEP</sequence>
<evidence type="ECO:0000313" key="3">
    <source>
        <dbReference type="Proteomes" id="UP001179121"/>
    </source>
</evidence>
<dbReference type="Gene3D" id="2.60.40.10">
    <property type="entry name" value="Immunoglobulins"/>
    <property type="match status" value="1"/>
</dbReference>
<evidence type="ECO:0000313" key="2">
    <source>
        <dbReference type="EMBL" id="CAI4032933.1"/>
    </source>
</evidence>
<dbReference type="AlphaFoldDB" id="A0AA86N193"/>
<proteinExistence type="predicted"/>
<organism evidence="2 3">
    <name type="scientific">Nitrospira tepida</name>
    <dbReference type="NCBI Taxonomy" id="2973512"/>
    <lineage>
        <taxon>Bacteria</taxon>
        <taxon>Pseudomonadati</taxon>
        <taxon>Nitrospirota</taxon>
        <taxon>Nitrospiria</taxon>
        <taxon>Nitrospirales</taxon>
        <taxon>Nitrospiraceae</taxon>
        <taxon>Nitrospira</taxon>
    </lineage>
</organism>
<reference evidence="2" key="1">
    <citation type="submission" date="2022-10" db="EMBL/GenBank/DDBJ databases">
        <authorList>
            <person name="Koch H."/>
        </authorList>
    </citation>
    <scope>NUCLEOTIDE SEQUENCE</scope>
    <source>
        <strain evidence="2">DNF</strain>
    </source>
</reference>
<dbReference type="Pfam" id="PF22352">
    <property type="entry name" value="K319L-like_PKD"/>
    <property type="match status" value="1"/>
</dbReference>
<evidence type="ECO:0000256" key="1">
    <source>
        <dbReference type="SAM" id="MobiDB-lite"/>
    </source>
</evidence>
<dbReference type="EMBL" id="OX365700">
    <property type="protein sequence ID" value="CAI4032933.1"/>
    <property type="molecule type" value="Genomic_DNA"/>
</dbReference>
<gene>
    <name evidence="2" type="ORF">DNFV4_03363</name>
</gene>
<dbReference type="KEGG" id="nti:DNFV4_03363"/>
<keyword evidence="3" id="KW-1185">Reference proteome</keyword>
<name>A0AA86N193_9BACT</name>
<dbReference type="InterPro" id="IPR013783">
    <property type="entry name" value="Ig-like_fold"/>
</dbReference>
<dbReference type="Proteomes" id="UP001179121">
    <property type="component" value="Chromosome"/>
</dbReference>
<feature type="region of interest" description="Disordered" evidence="1">
    <location>
        <begin position="75"/>
        <end position="127"/>
    </location>
</feature>
<protein>
    <submittedName>
        <fullName evidence="2">Uncharacterized protein</fullName>
    </submittedName>
</protein>
<accession>A0AA86N193</accession>